<evidence type="ECO:0000256" key="8">
    <source>
        <dbReference type="SAM" id="Coils"/>
    </source>
</evidence>
<dbReference type="Proteomes" id="UP000006310">
    <property type="component" value="Chromosome 4"/>
</dbReference>
<keyword evidence="5 8" id="KW-0175">Coiled coil</keyword>
<comment type="function">
    <text evidence="7">Component of the spindle pole body (SPB) required for insertion of the nascent SPB into the nuclear envelope and for the proper execution of spindle pole body (SPB) duplication. Connects the central plaque of the SPB with the half-bridge. Required for proper localization of CDC5 at the SPB and for proper M-phase progression.</text>
</comment>
<evidence type="ECO:0000256" key="3">
    <source>
        <dbReference type="ARBA" id="ARBA00021092"/>
    </source>
</evidence>
<dbReference type="Pfam" id="PF15271">
    <property type="entry name" value="BBP1_N"/>
    <property type="match status" value="1"/>
</dbReference>
<feature type="region of interest" description="Disordered" evidence="9">
    <location>
        <begin position="115"/>
        <end position="138"/>
    </location>
</feature>
<evidence type="ECO:0000259" key="11">
    <source>
        <dbReference type="Pfam" id="PF15272"/>
    </source>
</evidence>
<feature type="compositionally biased region" description="Basic and acidic residues" evidence="9">
    <location>
        <begin position="32"/>
        <end position="52"/>
    </location>
</feature>
<comment type="similarity">
    <text evidence="2">Belongs to the BBP1 family.</text>
</comment>
<evidence type="ECO:0000256" key="1">
    <source>
        <dbReference type="ARBA" id="ARBA00004317"/>
    </source>
</evidence>
<dbReference type="eggNOG" id="ENOG502RYZ2">
    <property type="taxonomic scope" value="Eukaryota"/>
</dbReference>
<dbReference type="OrthoDB" id="4042536at2759"/>
<organism evidence="12 13">
    <name type="scientific">Huiozyma naganishii (strain ATCC MYA-139 / BCRC 22969 / CBS 8797 / KCTC 17520 / NBRC 10181 / NCYC 3082 / Yp74L-3)</name>
    <name type="common">Yeast</name>
    <name type="synonym">Kazachstania naganishii</name>
    <dbReference type="NCBI Taxonomy" id="1071383"/>
    <lineage>
        <taxon>Eukaryota</taxon>
        <taxon>Fungi</taxon>
        <taxon>Dikarya</taxon>
        <taxon>Ascomycota</taxon>
        <taxon>Saccharomycotina</taxon>
        <taxon>Saccharomycetes</taxon>
        <taxon>Saccharomycetales</taxon>
        <taxon>Saccharomycetaceae</taxon>
        <taxon>Huiozyma</taxon>
    </lineage>
</organism>
<feature type="coiled-coil region" evidence="8">
    <location>
        <begin position="279"/>
        <end position="321"/>
    </location>
</feature>
<reference evidence="13" key="2">
    <citation type="submission" date="2012-08" db="EMBL/GenBank/DDBJ databases">
        <title>Genome sequence of Kazachstania naganishii.</title>
        <authorList>
            <person name="Gordon J.L."/>
            <person name="Armisen D."/>
            <person name="Proux-Wera E."/>
            <person name="OhEigeartaigh S.S."/>
            <person name="Byrne K.P."/>
            <person name="Wolfe K.H."/>
        </authorList>
    </citation>
    <scope>NUCLEOTIDE SEQUENCE [LARGE SCALE GENOMIC DNA]</scope>
    <source>
        <strain evidence="13">ATCC MYA-139 / BCRC 22969 / CBS 8797 / CCRC 22969 / KCTC 17520 / NBRC 10181 / NCYC 3082</strain>
    </source>
</reference>
<feature type="coiled-coil region" evidence="8">
    <location>
        <begin position="195"/>
        <end position="222"/>
    </location>
</feature>
<dbReference type="RefSeq" id="XP_022464063.1">
    <property type="nucleotide sequence ID" value="XM_022607471.1"/>
</dbReference>
<sequence>MFPQEREATSSGLFKWTIDALFGKGISPSKKYRDANVSEEAVRMSPKRDTRRNLQTGVSSSPKRRSNSLDGFDPSFYRKYDLLSDDVREEPSAVLRSPIRLYPSDQLMTDTFMNKKRGTGRFPRSARRSASQSDADSDTAMLEKLFQGAAASRSVPTHDGHTRSVSIPGKFPFVHKDSGEFQELFRQLGENNSMLSQIQEQVRDINEENAQLRTDYAKIRIELIHELKESKTLMDKYTLLHKKYHDLKTVTNGMFEINTKLEKLTGDNKVALKKRDDWIDVLQERNRDLEAQLDQAIRTRENQLAQLNETWQDKLDELRDSYEWDRPRYRLHQPISDYI</sequence>
<feature type="compositionally biased region" description="Basic residues" evidence="9">
    <location>
        <begin position="115"/>
        <end position="127"/>
    </location>
</feature>
<evidence type="ECO:0000256" key="6">
    <source>
        <dbReference type="ARBA" id="ARBA00023212"/>
    </source>
</evidence>
<dbReference type="KEGG" id="kng:KNAG_0D00650"/>
<dbReference type="Pfam" id="PF15272">
    <property type="entry name" value="BBP1_C"/>
    <property type="match status" value="1"/>
</dbReference>
<dbReference type="HOGENOM" id="CLU_711875_0_0_1"/>
<comment type="subcellular location">
    <subcellularLocation>
        <location evidence="1">Cytoplasm</location>
        <location evidence="1">Cytoskeleton</location>
        <location evidence="1">Microtubule organizing center</location>
        <location evidence="1">Spindle pole body</location>
    </subcellularLocation>
</comment>
<dbReference type="GeneID" id="34525506"/>
<keyword evidence="6" id="KW-0206">Cytoskeleton</keyword>
<dbReference type="AlphaFoldDB" id="J7RXK2"/>
<gene>
    <name evidence="12" type="primary">KNAG0D00650</name>
    <name evidence="12" type="ordered locus">KNAG_0D00650</name>
</gene>
<reference evidence="12 13" key="1">
    <citation type="journal article" date="2011" name="Proc. Natl. Acad. Sci. U.S.A.">
        <title>Evolutionary erosion of yeast sex chromosomes by mating-type switching accidents.</title>
        <authorList>
            <person name="Gordon J.L."/>
            <person name="Armisen D."/>
            <person name="Proux-Wera E."/>
            <person name="Oheigeartaigh S.S."/>
            <person name="Byrne K.P."/>
            <person name="Wolfe K.H."/>
        </authorList>
    </citation>
    <scope>NUCLEOTIDE SEQUENCE [LARGE SCALE GENOMIC DNA]</scope>
    <source>
        <strain evidence="13">ATCC MYA-139 / BCRC 22969 / CBS 8797 / CCRC 22969 / KCTC 17520 / NBRC 10181 / NCYC 3082</strain>
    </source>
</reference>
<keyword evidence="4" id="KW-0963">Cytoplasm</keyword>
<feature type="domain" description="Spindle pole component Bbp1 N-terminal" evidence="10">
    <location>
        <begin position="9"/>
        <end position="147"/>
    </location>
</feature>
<evidence type="ECO:0000313" key="12">
    <source>
        <dbReference type="EMBL" id="CCK69817.1"/>
    </source>
</evidence>
<evidence type="ECO:0000256" key="4">
    <source>
        <dbReference type="ARBA" id="ARBA00022490"/>
    </source>
</evidence>
<keyword evidence="13" id="KW-1185">Reference proteome</keyword>
<evidence type="ECO:0000256" key="9">
    <source>
        <dbReference type="SAM" id="MobiDB-lite"/>
    </source>
</evidence>
<evidence type="ECO:0000256" key="2">
    <source>
        <dbReference type="ARBA" id="ARBA00006554"/>
    </source>
</evidence>
<evidence type="ECO:0000256" key="5">
    <source>
        <dbReference type="ARBA" id="ARBA00023054"/>
    </source>
</evidence>
<accession>J7RXK2</accession>
<evidence type="ECO:0000256" key="7">
    <source>
        <dbReference type="ARBA" id="ARBA00024676"/>
    </source>
</evidence>
<dbReference type="STRING" id="1071383.J7RXK2"/>
<feature type="domain" description="Spindle pole body component Bbp1 C-terminal" evidence="11">
    <location>
        <begin position="180"/>
        <end position="265"/>
    </location>
</feature>
<evidence type="ECO:0000313" key="13">
    <source>
        <dbReference type="Proteomes" id="UP000006310"/>
    </source>
</evidence>
<proteinExistence type="inferred from homology"/>
<dbReference type="GO" id="GO:0005816">
    <property type="term" value="C:spindle pole body"/>
    <property type="evidence" value="ECO:0007669"/>
    <property type="project" value="UniProtKB-SubCell"/>
</dbReference>
<feature type="region of interest" description="Disordered" evidence="9">
    <location>
        <begin position="32"/>
        <end position="70"/>
    </location>
</feature>
<protein>
    <recommendedName>
        <fullName evidence="3">Spindle pole component BBP1</fullName>
    </recommendedName>
</protein>
<dbReference type="InterPro" id="IPR029330">
    <property type="entry name" value="Bbp1_C"/>
</dbReference>
<name>J7RXK2_HUIN7</name>
<evidence type="ECO:0000259" key="10">
    <source>
        <dbReference type="Pfam" id="PF15271"/>
    </source>
</evidence>
<dbReference type="InterPro" id="IPR029328">
    <property type="entry name" value="Bbp1_N"/>
</dbReference>
<dbReference type="EMBL" id="HE978317">
    <property type="protein sequence ID" value="CCK69817.1"/>
    <property type="molecule type" value="Genomic_DNA"/>
</dbReference>